<dbReference type="HOGENOM" id="CLU_2904026_0_0_1"/>
<dbReference type="EMBL" id="KB733453">
    <property type="protein sequence ID" value="ENI06012.1"/>
    <property type="molecule type" value="Genomic_DNA"/>
</dbReference>
<accession>N4XLK6</accession>
<sequence length="62" mass="7107">MPRRGFFRLISAPPTTTSSVETPCPPTSPRLNLRQNNTNISSPHLNISHRQRQHRFLCACQH</sequence>
<feature type="compositionally biased region" description="Polar residues" evidence="1">
    <location>
        <begin position="29"/>
        <end position="44"/>
    </location>
</feature>
<evidence type="ECO:0000256" key="1">
    <source>
        <dbReference type="SAM" id="MobiDB-lite"/>
    </source>
</evidence>
<protein>
    <submittedName>
        <fullName evidence="2">Uncharacterized protein</fullName>
    </submittedName>
</protein>
<evidence type="ECO:0000313" key="3">
    <source>
        <dbReference type="Proteomes" id="UP000012338"/>
    </source>
</evidence>
<organism evidence="2 3">
    <name type="scientific">Cochliobolus heterostrophus (strain C4 / ATCC 48331 / race T)</name>
    <name type="common">Southern corn leaf blight fungus</name>
    <name type="synonym">Bipolaris maydis</name>
    <dbReference type="NCBI Taxonomy" id="665024"/>
    <lineage>
        <taxon>Eukaryota</taxon>
        <taxon>Fungi</taxon>
        <taxon>Dikarya</taxon>
        <taxon>Ascomycota</taxon>
        <taxon>Pezizomycotina</taxon>
        <taxon>Dothideomycetes</taxon>
        <taxon>Pleosporomycetidae</taxon>
        <taxon>Pleosporales</taxon>
        <taxon>Pleosporineae</taxon>
        <taxon>Pleosporaceae</taxon>
        <taxon>Bipolaris</taxon>
    </lineage>
</organism>
<proteinExistence type="predicted"/>
<dbReference type="AlphaFoldDB" id="N4XLK6"/>
<dbReference type="Proteomes" id="UP000012338">
    <property type="component" value="Unassembled WGS sequence"/>
</dbReference>
<feature type="region of interest" description="Disordered" evidence="1">
    <location>
        <begin position="12"/>
        <end position="44"/>
    </location>
</feature>
<reference evidence="3" key="2">
    <citation type="journal article" date="2013" name="PLoS Genet.">
        <title>Comparative genome structure, secondary metabolite, and effector coding capacity across Cochliobolus pathogens.</title>
        <authorList>
            <person name="Condon B.J."/>
            <person name="Leng Y."/>
            <person name="Wu D."/>
            <person name="Bushley K.E."/>
            <person name="Ohm R.A."/>
            <person name="Otillar R."/>
            <person name="Martin J."/>
            <person name="Schackwitz W."/>
            <person name="Grimwood J."/>
            <person name="MohdZainudin N."/>
            <person name="Xue C."/>
            <person name="Wang R."/>
            <person name="Manning V.A."/>
            <person name="Dhillon B."/>
            <person name="Tu Z.J."/>
            <person name="Steffenson B.J."/>
            <person name="Salamov A."/>
            <person name="Sun H."/>
            <person name="Lowry S."/>
            <person name="LaButti K."/>
            <person name="Han J."/>
            <person name="Copeland A."/>
            <person name="Lindquist E."/>
            <person name="Barry K."/>
            <person name="Schmutz J."/>
            <person name="Baker S.E."/>
            <person name="Ciuffetti L.M."/>
            <person name="Grigoriev I.V."/>
            <person name="Zhong S."/>
            <person name="Turgeon B.G."/>
        </authorList>
    </citation>
    <scope>NUCLEOTIDE SEQUENCE [LARGE SCALE GENOMIC DNA]</scope>
    <source>
        <strain evidence="3">C4 / ATCC 48331 / race T</strain>
    </source>
</reference>
<keyword evidence="3" id="KW-1185">Reference proteome</keyword>
<gene>
    <name evidence="2" type="ORF">COCC4DRAFT_167730</name>
</gene>
<reference evidence="2 3" key="1">
    <citation type="journal article" date="2012" name="PLoS Pathog.">
        <title>Diverse lifestyles and strategies of plant pathogenesis encoded in the genomes of eighteen Dothideomycetes fungi.</title>
        <authorList>
            <person name="Ohm R.A."/>
            <person name="Feau N."/>
            <person name="Henrissat B."/>
            <person name="Schoch C.L."/>
            <person name="Horwitz B.A."/>
            <person name="Barry K.W."/>
            <person name="Condon B.J."/>
            <person name="Copeland A.C."/>
            <person name="Dhillon B."/>
            <person name="Glaser F."/>
            <person name="Hesse C.N."/>
            <person name="Kosti I."/>
            <person name="LaButti K."/>
            <person name="Lindquist E.A."/>
            <person name="Lucas S."/>
            <person name="Salamov A.A."/>
            <person name="Bradshaw R.E."/>
            <person name="Ciuffetti L."/>
            <person name="Hamelin R.C."/>
            <person name="Kema G.H.J."/>
            <person name="Lawrence C."/>
            <person name="Scott J.A."/>
            <person name="Spatafora J.W."/>
            <person name="Turgeon B.G."/>
            <person name="de Wit P.J.G.M."/>
            <person name="Zhong S."/>
            <person name="Goodwin S.B."/>
            <person name="Grigoriev I.V."/>
        </authorList>
    </citation>
    <scope>NUCLEOTIDE SEQUENCE [LARGE SCALE GENOMIC DNA]</scope>
    <source>
        <strain evidence="3">C4 / ATCC 48331 / race T</strain>
    </source>
</reference>
<name>N4XLK6_COCH4</name>
<evidence type="ECO:0000313" key="2">
    <source>
        <dbReference type="EMBL" id="ENI06012.1"/>
    </source>
</evidence>